<dbReference type="SUPFAM" id="SSF56436">
    <property type="entry name" value="C-type lectin-like"/>
    <property type="match status" value="1"/>
</dbReference>
<evidence type="ECO:0000313" key="3">
    <source>
        <dbReference type="Proteomes" id="UP000005226"/>
    </source>
</evidence>
<name>A0A3B5K6A2_TAKRU</name>
<evidence type="ECO:0000259" key="1">
    <source>
        <dbReference type="PROSITE" id="PS50041"/>
    </source>
</evidence>
<dbReference type="Proteomes" id="UP000005226">
    <property type="component" value="Chromosome 15"/>
</dbReference>
<dbReference type="PANTHER" id="PTHR22803">
    <property type="entry name" value="MANNOSE, PHOSPHOLIPASE, LECTIN RECEPTOR RELATED"/>
    <property type="match status" value="1"/>
</dbReference>
<protein>
    <recommendedName>
        <fullName evidence="1">C-type lectin domain-containing protein</fullName>
    </recommendedName>
</protein>
<dbReference type="Gene3D" id="3.10.100.10">
    <property type="entry name" value="Mannose-Binding Protein A, subunit A"/>
    <property type="match status" value="1"/>
</dbReference>
<dbReference type="AlphaFoldDB" id="A0A3B5K6A2"/>
<dbReference type="PROSITE" id="PS50041">
    <property type="entry name" value="C_TYPE_LECTIN_2"/>
    <property type="match status" value="1"/>
</dbReference>
<dbReference type="InterPro" id="IPR016187">
    <property type="entry name" value="CTDL_fold"/>
</dbReference>
<dbReference type="Pfam" id="PF00059">
    <property type="entry name" value="Lectin_C"/>
    <property type="match status" value="1"/>
</dbReference>
<feature type="domain" description="C-type lectin" evidence="1">
    <location>
        <begin position="18"/>
        <end position="153"/>
    </location>
</feature>
<dbReference type="InterPro" id="IPR050111">
    <property type="entry name" value="C-type_lectin/snaclec_domain"/>
</dbReference>
<dbReference type="GeneTree" id="ENSGT00940000177209"/>
<reference evidence="2 3" key="1">
    <citation type="journal article" date="2011" name="Genome Biol. Evol.">
        <title>Integration of the genetic map and genome assembly of fugu facilitates insights into distinct features of genome evolution in teleosts and mammals.</title>
        <authorList>
            <person name="Kai W."/>
            <person name="Kikuchi K."/>
            <person name="Tohari S."/>
            <person name="Chew A.K."/>
            <person name="Tay A."/>
            <person name="Fujiwara A."/>
            <person name="Hosoya S."/>
            <person name="Suetake H."/>
            <person name="Naruse K."/>
            <person name="Brenner S."/>
            <person name="Suzuki Y."/>
            <person name="Venkatesh B."/>
        </authorList>
    </citation>
    <scope>NUCLEOTIDE SEQUENCE [LARGE SCALE GENOMIC DNA]</scope>
</reference>
<reference evidence="2" key="2">
    <citation type="submission" date="2025-08" db="UniProtKB">
        <authorList>
            <consortium name="Ensembl"/>
        </authorList>
    </citation>
    <scope>IDENTIFICATION</scope>
</reference>
<dbReference type="InterPro" id="IPR016186">
    <property type="entry name" value="C-type_lectin-like/link_sf"/>
</dbReference>
<accession>A0A3B5K6A2</accession>
<keyword evidence="3" id="KW-1185">Reference proteome</keyword>
<proteinExistence type="predicted"/>
<dbReference type="SMART" id="SM00034">
    <property type="entry name" value="CLECT"/>
    <property type="match status" value="1"/>
</dbReference>
<dbReference type="Ensembl" id="ENSTRUT00000050694.2">
    <property type="protein sequence ID" value="ENSTRUP00000051455.2"/>
    <property type="gene ID" value="ENSTRUG00000022367.2"/>
</dbReference>
<dbReference type="OMA" id="GQPNNDT"/>
<organism evidence="2 3">
    <name type="scientific">Takifugu rubripes</name>
    <name type="common">Japanese pufferfish</name>
    <name type="synonym">Fugu rubripes</name>
    <dbReference type="NCBI Taxonomy" id="31033"/>
    <lineage>
        <taxon>Eukaryota</taxon>
        <taxon>Metazoa</taxon>
        <taxon>Chordata</taxon>
        <taxon>Craniata</taxon>
        <taxon>Vertebrata</taxon>
        <taxon>Euteleostomi</taxon>
        <taxon>Actinopterygii</taxon>
        <taxon>Neopterygii</taxon>
        <taxon>Teleostei</taxon>
        <taxon>Neoteleostei</taxon>
        <taxon>Acanthomorphata</taxon>
        <taxon>Eupercaria</taxon>
        <taxon>Tetraodontiformes</taxon>
        <taxon>Tetradontoidea</taxon>
        <taxon>Tetraodontidae</taxon>
        <taxon>Takifugu</taxon>
    </lineage>
</organism>
<reference evidence="2" key="3">
    <citation type="submission" date="2025-09" db="UniProtKB">
        <authorList>
            <consortium name="Ensembl"/>
        </authorList>
    </citation>
    <scope>IDENTIFICATION</scope>
</reference>
<dbReference type="InParanoid" id="A0A3B5K6A2"/>
<sequence length="167" mass="19290">MKLSGLQCAWCPPDWIMHDSRCYFMANDTRTWESAKEECKQYEGYLPIVLTAEDQVVLSKMATEIGKGNNTGVWIGLRYETMEGSFSWVTGEKLTSNDSFWQPGKANITTTYDMSRGGQECVAIVPSKNDTEEDWYYNWDNVVCDSEQHVICENQDFLSRWNTFNED</sequence>
<dbReference type="InterPro" id="IPR001304">
    <property type="entry name" value="C-type_lectin-like"/>
</dbReference>
<evidence type="ECO:0000313" key="2">
    <source>
        <dbReference type="Ensembl" id="ENSTRUP00000051455.2"/>
    </source>
</evidence>